<dbReference type="Proteomes" id="UP000192917">
    <property type="component" value="Unassembled WGS sequence"/>
</dbReference>
<evidence type="ECO:0000313" key="2">
    <source>
        <dbReference type="Proteomes" id="UP000192917"/>
    </source>
</evidence>
<proteinExistence type="predicted"/>
<name>A0A1Y6CTE8_9PROT</name>
<evidence type="ECO:0000313" key="1">
    <source>
        <dbReference type="EMBL" id="SMF75614.1"/>
    </source>
</evidence>
<keyword evidence="2" id="KW-1185">Reference proteome</keyword>
<gene>
    <name evidence="1" type="ORF">SAMN05428998_13451</name>
</gene>
<accession>A0A1Y6CTE8</accession>
<protein>
    <submittedName>
        <fullName evidence="1">Uncharacterized protein</fullName>
    </submittedName>
</protein>
<sequence length="88" mass="9375">MSVRDFVETDGVTEVIKVIVLICSLASVPNSKDCNGVNAIDMVEAPPATDSRSCVFGAMTYVAGRPNSYPDDYYLKVLCQSGPKSPIG</sequence>
<dbReference type="EMBL" id="FWZX01000034">
    <property type="protein sequence ID" value="SMF75614.1"/>
    <property type="molecule type" value="Genomic_DNA"/>
</dbReference>
<reference evidence="1 2" key="1">
    <citation type="submission" date="2017-04" db="EMBL/GenBank/DDBJ databases">
        <authorList>
            <person name="Afonso C.L."/>
            <person name="Miller P.J."/>
            <person name="Scott M.A."/>
            <person name="Spackman E."/>
            <person name="Goraichik I."/>
            <person name="Dimitrov K.M."/>
            <person name="Suarez D.L."/>
            <person name="Swayne D.E."/>
        </authorList>
    </citation>
    <scope>NUCLEOTIDE SEQUENCE [LARGE SCALE GENOMIC DNA]</scope>
    <source>
        <strain evidence="1 2">USBA 355</strain>
    </source>
</reference>
<organism evidence="1 2">
    <name type="scientific">Tistlia consotensis USBA 355</name>
    <dbReference type="NCBI Taxonomy" id="560819"/>
    <lineage>
        <taxon>Bacteria</taxon>
        <taxon>Pseudomonadati</taxon>
        <taxon>Pseudomonadota</taxon>
        <taxon>Alphaproteobacteria</taxon>
        <taxon>Rhodospirillales</taxon>
        <taxon>Rhodovibrionaceae</taxon>
        <taxon>Tistlia</taxon>
    </lineage>
</organism>
<dbReference type="AlphaFoldDB" id="A0A1Y6CTE8"/>